<evidence type="ECO:0000256" key="2">
    <source>
        <dbReference type="ARBA" id="ARBA00022475"/>
    </source>
</evidence>
<evidence type="ECO:0000313" key="13">
    <source>
        <dbReference type="RefSeq" id="XP_015185287.1"/>
    </source>
</evidence>
<feature type="chain" id="PRO_5046686059" evidence="11">
    <location>
        <begin position="20"/>
        <end position="265"/>
    </location>
</feature>
<gene>
    <name evidence="13" type="primary">LOC107071095</name>
</gene>
<dbReference type="RefSeq" id="XP_015185287.1">
    <property type="nucleotide sequence ID" value="XM_015329801.1"/>
</dbReference>
<evidence type="ECO:0000256" key="1">
    <source>
        <dbReference type="ARBA" id="ARBA00004651"/>
    </source>
</evidence>
<proteinExistence type="predicted"/>
<keyword evidence="7 10" id="KW-0472">Membrane</keyword>
<keyword evidence="9" id="KW-0807">Transducer</keyword>
<evidence type="ECO:0000256" key="5">
    <source>
        <dbReference type="ARBA" id="ARBA00022725"/>
    </source>
</evidence>
<evidence type="ECO:0000256" key="6">
    <source>
        <dbReference type="ARBA" id="ARBA00022989"/>
    </source>
</evidence>
<dbReference type="PANTHER" id="PTHR21137">
    <property type="entry name" value="ODORANT RECEPTOR"/>
    <property type="match status" value="1"/>
</dbReference>
<dbReference type="Proteomes" id="UP000694924">
    <property type="component" value="Unplaced"/>
</dbReference>
<reference evidence="13" key="1">
    <citation type="submission" date="2025-08" db="UniProtKB">
        <authorList>
            <consortium name="RefSeq"/>
        </authorList>
    </citation>
    <scope>IDENTIFICATION</scope>
    <source>
        <tissue evidence="13">Whole body</tissue>
    </source>
</reference>
<keyword evidence="6 10" id="KW-1133">Transmembrane helix</keyword>
<feature type="transmembrane region" description="Helical" evidence="10">
    <location>
        <begin position="170"/>
        <end position="189"/>
    </location>
</feature>
<evidence type="ECO:0000313" key="12">
    <source>
        <dbReference type="Proteomes" id="UP000694924"/>
    </source>
</evidence>
<protein>
    <submittedName>
        <fullName evidence="13">Odorant receptor 4-like</fullName>
    </submittedName>
</protein>
<evidence type="ECO:0000256" key="7">
    <source>
        <dbReference type="ARBA" id="ARBA00023136"/>
    </source>
</evidence>
<dbReference type="InterPro" id="IPR004117">
    <property type="entry name" value="7tm6_olfct_rcpt"/>
</dbReference>
<dbReference type="Pfam" id="PF02949">
    <property type="entry name" value="7tm_6"/>
    <property type="match status" value="1"/>
</dbReference>
<evidence type="ECO:0000256" key="3">
    <source>
        <dbReference type="ARBA" id="ARBA00022606"/>
    </source>
</evidence>
<keyword evidence="3" id="KW-0716">Sensory transduction</keyword>
<dbReference type="PANTHER" id="PTHR21137:SF35">
    <property type="entry name" value="ODORANT RECEPTOR 19A-RELATED"/>
    <property type="match status" value="1"/>
</dbReference>
<keyword evidence="4 10" id="KW-0812">Transmembrane</keyword>
<evidence type="ECO:0000256" key="4">
    <source>
        <dbReference type="ARBA" id="ARBA00022692"/>
    </source>
</evidence>
<feature type="transmembrane region" description="Helical" evidence="10">
    <location>
        <begin position="43"/>
        <end position="63"/>
    </location>
</feature>
<organism evidence="12 13">
    <name type="scientific">Polistes dominula</name>
    <name type="common">European paper wasp</name>
    <name type="synonym">Vespa dominula</name>
    <dbReference type="NCBI Taxonomy" id="743375"/>
    <lineage>
        <taxon>Eukaryota</taxon>
        <taxon>Metazoa</taxon>
        <taxon>Ecdysozoa</taxon>
        <taxon>Arthropoda</taxon>
        <taxon>Hexapoda</taxon>
        <taxon>Insecta</taxon>
        <taxon>Pterygota</taxon>
        <taxon>Neoptera</taxon>
        <taxon>Endopterygota</taxon>
        <taxon>Hymenoptera</taxon>
        <taxon>Apocrita</taxon>
        <taxon>Aculeata</taxon>
        <taxon>Vespoidea</taxon>
        <taxon>Vespidae</taxon>
        <taxon>Polistinae</taxon>
        <taxon>Polistini</taxon>
        <taxon>Polistes</taxon>
    </lineage>
</organism>
<evidence type="ECO:0000256" key="11">
    <source>
        <dbReference type="SAM" id="SignalP"/>
    </source>
</evidence>
<evidence type="ECO:0000256" key="10">
    <source>
        <dbReference type="SAM" id="Phobius"/>
    </source>
</evidence>
<comment type="subcellular location">
    <subcellularLocation>
        <location evidence="1">Cell membrane</location>
        <topology evidence="1">Multi-pass membrane protein</topology>
    </subcellularLocation>
</comment>
<keyword evidence="5" id="KW-0552">Olfaction</keyword>
<feature type="transmembrane region" description="Helical" evidence="10">
    <location>
        <begin position="142"/>
        <end position="164"/>
    </location>
</feature>
<sequence>MTMFLVLPFLPCIMDIVVPLNESRSLKPIFKGEYFINEDENFFPIYLHMSVTIVIAITTLITADNLFLMCNSHICSIFAAVGIRYNYRFRLENFLKDQTDSISSLDQLSNHKCLENIRYSIRNHANALKFAELIESCFSISLLLQAGLSLVCMSISLYQILIVLKTSAESVRFVIFAIAQLVHLFCMCYPGQRMIDYSTDIRIKAYNGLWYKAPLAIHKFLILIIRKSLEPSCLTAGKIFVFCLESFATILQTSTSYFMVISSAQ</sequence>
<evidence type="ECO:0000256" key="9">
    <source>
        <dbReference type="ARBA" id="ARBA00023224"/>
    </source>
</evidence>
<keyword evidence="8" id="KW-0675">Receptor</keyword>
<keyword evidence="2" id="KW-1003">Cell membrane</keyword>
<accession>A0ABM1IYK0</accession>
<keyword evidence="11" id="KW-0732">Signal</keyword>
<name>A0ABM1IYK0_POLDO</name>
<evidence type="ECO:0000256" key="8">
    <source>
        <dbReference type="ARBA" id="ARBA00023170"/>
    </source>
</evidence>
<keyword evidence="12" id="KW-1185">Reference proteome</keyword>
<feature type="signal peptide" evidence="11">
    <location>
        <begin position="1"/>
        <end position="19"/>
    </location>
</feature>
<dbReference type="GeneID" id="107071095"/>